<dbReference type="AlphaFoldDB" id="A0A1M6CY29"/>
<proteinExistence type="predicted"/>
<dbReference type="STRING" id="1118202.SAMN05443429_10350"/>
<dbReference type="RefSeq" id="WP_073178728.1">
    <property type="nucleotide sequence ID" value="NZ_FQYI01000003.1"/>
</dbReference>
<dbReference type="InterPro" id="IPR036390">
    <property type="entry name" value="WH_DNA-bd_sf"/>
</dbReference>
<keyword evidence="3" id="KW-1185">Reference proteome</keyword>
<dbReference type="SUPFAM" id="SSF46785">
    <property type="entry name" value="Winged helix' DNA-binding domain"/>
    <property type="match status" value="1"/>
</dbReference>
<dbReference type="EMBL" id="FQYI01000003">
    <property type="protein sequence ID" value="SHI65870.1"/>
    <property type="molecule type" value="Genomic_DNA"/>
</dbReference>
<name>A0A1M6CY29_9FLAO</name>
<sequence>MQPEELLKQLKDKNFRTSEAENPELVSELKKLEEAGLIRMMTSADDGSISVAITTEGFNLMTKMENKD</sequence>
<gene>
    <name evidence="2" type="ORF">SAMN05443429_10350</name>
</gene>
<evidence type="ECO:0000313" key="2">
    <source>
        <dbReference type="EMBL" id="SHI65870.1"/>
    </source>
</evidence>
<feature type="region of interest" description="Disordered" evidence="1">
    <location>
        <begin position="1"/>
        <end position="22"/>
    </location>
</feature>
<evidence type="ECO:0000256" key="1">
    <source>
        <dbReference type="SAM" id="MobiDB-lite"/>
    </source>
</evidence>
<protein>
    <submittedName>
        <fullName evidence="2">Uncharacterized protein</fullName>
    </submittedName>
</protein>
<accession>A0A1M6CY29</accession>
<reference evidence="2 3" key="1">
    <citation type="submission" date="2016-11" db="EMBL/GenBank/DDBJ databases">
        <authorList>
            <person name="Jaros S."/>
            <person name="Januszkiewicz K."/>
            <person name="Wedrychowicz H."/>
        </authorList>
    </citation>
    <scope>NUCLEOTIDE SEQUENCE [LARGE SCALE GENOMIC DNA]</scope>
    <source>
        <strain evidence="2 3">DSM 25479</strain>
    </source>
</reference>
<evidence type="ECO:0000313" key="3">
    <source>
        <dbReference type="Proteomes" id="UP000184335"/>
    </source>
</evidence>
<dbReference type="Proteomes" id="UP000184335">
    <property type="component" value="Unassembled WGS sequence"/>
</dbReference>
<feature type="compositionally biased region" description="Basic and acidic residues" evidence="1">
    <location>
        <begin position="1"/>
        <end position="19"/>
    </location>
</feature>
<organism evidence="2 3">
    <name type="scientific">Cruoricaptor ignavus</name>
    <dbReference type="NCBI Taxonomy" id="1118202"/>
    <lineage>
        <taxon>Bacteria</taxon>
        <taxon>Pseudomonadati</taxon>
        <taxon>Bacteroidota</taxon>
        <taxon>Flavobacteriia</taxon>
        <taxon>Flavobacteriales</taxon>
        <taxon>Weeksellaceae</taxon>
        <taxon>Cruoricaptor</taxon>
    </lineage>
</organism>